<sequence>MLDPLKLRYLFFVDTYGGVRQAADHLNVSPSTISRQVSNLETDLNLILLEHAGRNVRLTEVGRTLCDYYRNQQSADIQLRARLDEFRNVKRGLIRLSIGEGFAEWIVNEPLRDFQLQYPGIDMEVMVHSTSATVKALLDDEADIGVTYFAPNDRQLKFHARSDVPICAVVHKDHPLTRLGRDPMLADLLIYPIGLLELEFGGRQITDLIARSENVVIRPKLVANSYRILRNFVSLGNGVFIMPYRPSPQREISDDLVPLPLNYVTKVTSQTQIITRMDRHLTNAMRTLLRFLIKSGDFDMSSID</sequence>
<dbReference type="Gene3D" id="1.10.10.10">
    <property type="entry name" value="Winged helix-like DNA-binding domain superfamily/Winged helix DNA-binding domain"/>
    <property type="match status" value="1"/>
</dbReference>
<gene>
    <name evidence="6" type="ORF">RP75_02540</name>
</gene>
<evidence type="ECO:0000256" key="2">
    <source>
        <dbReference type="ARBA" id="ARBA00023015"/>
    </source>
</evidence>
<dbReference type="InterPro" id="IPR036388">
    <property type="entry name" value="WH-like_DNA-bd_sf"/>
</dbReference>
<dbReference type="PANTHER" id="PTHR30126">
    <property type="entry name" value="HTH-TYPE TRANSCRIPTIONAL REGULATOR"/>
    <property type="match status" value="1"/>
</dbReference>
<name>A0ABR5DCU5_9HYPH</name>
<proteinExistence type="inferred from homology"/>
<dbReference type="PROSITE" id="PS50931">
    <property type="entry name" value="HTH_LYSR"/>
    <property type="match status" value="1"/>
</dbReference>
<evidence type="ECO:0000256" key="4">
    <source>
        <dbReference type="ARBA" id="ARBA00023163"/>
    </source>
</evidence>
<evidence type="ECO:0000259" key="5">
    <source>
        <dbReference type="PROSITE" id="PS50931"/>
    </source>
</evidence>
<reference evidence="6 7" key="1">
    <citation type="submission" date="2014-12" db="EMBL/GenBank/DDBJ databases">
        <authorList>
            <person name="Kuzmanovic N."/>
            <person name="Pulawska J."/>
            <person name="Obradovic A."/>
        </authorList>
    </citation>
    <scope>NUCLEOTIDE SEQUENCE [LARGE SCALE GENOMIC DNA]</scope>
    <source>
        <strain evidence="6 7">KFB 330</strain>
    </source>
</reference>
<dbReference type="Gene3D" id="3.40.190.290">
    <property type="match status" value="1"/>
</dbReference>
<dbReference type="EMBL" id="JWIT01000002">
    <property type="protein sequence ID" value="KJF74871.1"/>
    <property type="molecule type" value="Genomic_DNA"/>
</dbReference>
<dbReference type="Proteomes" id="UP000032564">
    <property type="component" value="Unassembled WGS sequence"/>
</dbReference>
<comment type="similarity">
    <text evidence="1">Belongs to the LysR transcriptional regulatory family.</text>
</comment>
<dbReference type="Pfam" id="PF03466">
    <property type="entry name" value="LysR_substrate"/>
    <property type="match status" value="1"/>
</dbReference>
<keyword evidence="3" id="KW-0238">DNA-binding</keyword>
<feature type="domain" description="HTH lysR-type" evidence="5">
    <location>
        <begin position="17"/>
        <end position="59"/>
    </location>
</feature>
<dbReference type="Pfam" id="PF00126">
    <property type="entry name" value="HTH_1"/>
    <property type="match status" value="1"/>
</dbReference>
<accession>A0ABR5DCU5</accession>
<dbReference type="InterPro" id="IPR036390">
    <property type="entry name" value="WH_DNA-bd_sf"/>
</dbReference>
<comment type="caution">
    <text evidence="6">The sequence shown here is derived from an EMBL/GenBank/DDBJ whole genome shotgun (WGS) entry which is preliminary data.</text>
</comment>
<dbReference type="InterPro" id="IPR005119">
    <property type="entry name" value="LysR_subst-bd"/>
</dbReference>
<organism evidence="6 7">
    <name type="scientific">Agrobacterium arsenijevicii</name>
    <dbReference type="NCBI Taxonomy" id="1585697"/>
    <lineage>
        <taxon>Bacteria</taxon>
        <taxon>Pseudomonadati</taxon>
        <taxon>Pseudomonadota</taxon>
        <taxon>Alphaproteobacteria</taxon>
        <taxon>Hyphomicrobiales</taxon>
        <taxon>Rhizobiaceae</taxon>
        <taxon>Rhizobium/Agrobacterium group</taxon>
        <taxon>Agrobacterium</taxon>
    </lineage>
</organism>
<keyword evidence="7" id="KW-1185">Reference proteome</keyword>
<dbReference type="SUPFAM" id="SSF46785">
    <property type="entry name" value="Winged helix' DNA-binding domain"/>
    <property type="match status" value="1"/>
</dbReference>
<evidence type="ECO:0000313" key="6">
    <source>
        <dbReference type="EMBL" id="KJF74871.1"/>
    </source>
</evidence>
<dbReference type="InterPro" id="IPR000847">
    <property type="entry name" value="LysR_HTH_N"/>
</dbReference>
<keyword evidence="4" id="KW-0804">Transcription</keyword>
<keyword evidence="2" id="KW-0805">Transcription regulation</keyword>
<evidence type="ECO:0000313" key="7">
    <source>
        <dbReference type="Proteomes" id="UP000032564"/>
    </source>
</evidence>
<evidence type="ECO:0000256" key="1">
    <source>
        <dbReference type="ARBA" id="ARBA00009437"/>
    </source>
</evidence>
<evidence type="ECO:0000256" key="3">
    <source>
        <dbReference type="ARBA" id="ARBA00023125"/>
    </source>
</evidence>
<dbReference type="SUPFAM" id="SSF53850">
    <property type="entry name" value="Periplasmic binding protein-like II"/>
    <property type="match status" value="1"/>
</dbReference>
<dbReference type="PANTHER" id="PTHR30126:SF80">
    <property type="entry name" value="TRANSCRIPTIONAL REGULATOR-RELATED"/>
    <property type="match status" value="1"/>
</dbReference>
<dbReference type="RefSeq" id="WP_045015582.1">
    <property type="nucleotide sequence ID" value="NZ_CP166105.1"/>
</dbReference>
<protein>
    <recommendedName>
        <fullName evidence="5">HTH lysR-type domain-containing protein</fullName>
    </recommendedName>
</protein>